<dbReference type="Proteomes" id="UP000639010">
    <property type="component" value="Unassembled WGS sequence"/>
</dbReference>
<comment type="caution">
    <text evidence="1">The sequence shown here is derived from an EMBL/GenBank/DDBJ whole genome shotgun (WGS) entry which is preliminary data.</text>
</comment>
<gene>
    <name evidence="1" type="ORF">H4684_003635</name>
</gene>
<protein>
    <recommendedName>
        <fullName evidence="3">Relaxase/mobilization nuclease family protein</fullName>
    </recommendedName>
</protein>
<organism evidence="1 2">
    <name type="scientific">Desulfomicrobium macestii</name>
    <dbReference type="NCBI Taxonomy" id="90731"/>
    <lineage>
        <taxon>Bacteria</taxon>
        <taxon>Pseudomonadati</taxon>
        <taxon>Thermodesulfobacteriota</taxon>
        <taxon>Desulfovibrionia</taxon>
        <taxon>Desulfovibrionales</taxon>
        <taxon>Desulfomicrobiaceae</taxon>
        <taxon>Desulfomicrobium</taxon>
    </lineage>
</organism>
<proteinExistence type="predicted"/>
<evidence type="ECO:0008006" key="3">
    <source>
        <dbReference type="Google" id="ProtNLM"/>
    </source>
</evidence>
<evidence type="ECO:0000313" key="2">
    <source>
        <dbReference type="Proteomes" id="UP000639010"/>
    </source>
</evidence>
<keyword evidence="2" id="KW-1185">Reference proteome</keyword>
<name>A0ABR9H898_9BACT</name>
<dbReference type="RefSeq" id="WP_192624789.1">
    <property type="nucleotide sequence ID" value="NZ_JADBGG010000039.1"/>
</dbReference>
<dbReference type="EMBL" id="JADBGG010000039">
    <property type="protein sequence ID" value="MBE1426951.1"/>
    <property type="molecule type" value="Genomic_DNA"/>
</dbReference>
<evidence type="ECO:0000313" key="1">
    <source>
        <dbReference type="EMBL" id="MBE1426951.1"/>
    </source>
</evidence>
<accession>A0ABR9H898</accession>
<reference evidence="1 2" key="1">
    <citation type="submission" date="2020-10" db="EMBL/GenBank/DDBJ databases">
        <title>Genomic Encyclopedia of Type Strains, Phase IV (KMG-IV): sequencing the most valuable type-strain genomes for metagenomic binning, comparative biology and taxonomic classification.</title>
        <authorList>
            <person name="Goeker M."/>
        </authorList>
    </citation>
    <scope>NUCLEOTIDE SEQUENCE [LARGE SCALE GENOMIC DNA]</scope>
    <source>
        <strain evidence="1 2">DSM 4194</strain>
    </source>
</reference>
<sequence>MLIKFLKYGKGDAQRAKNYFLRNHDWNGELRKEVRVFYGNPDHVASVANALNSSYCYTSGVLAWSPEDDPTEEQIEQTMLLWRLLAFAGLDMQRVAHCEILHRDNRGGVHIHTLTAQVDLTTGKRLNIAPPGWAGDFYPLRDWLNIKHGWARPEDPTRARLLRPGWRAYLQADAEIRGLFLKPDMRDELHDYILGGIQVGEIQDRESMVLALEGRGIEVAHHGRRHLSIKNPDTGRNVRLVGAIYEKHWRSVDLLASPERGPERRDGEIDEGASRRAYARFEEACQSRAAFNKKRFRPTREQLERGIDLNRSADRFFGKHTSTAVARSLNDWAIGYYRRDWNGFFYNVSDTRLCKRLDKGKGSSCRGSDPLPEAIGPSKGFYRKSSAKYEGSTKTIRAVLRNRVKGRTEGAISVRSGQWESFFENTEVIYDRNRSDFHENVAEYVCGIGLEIERIGRLLFNLEKFYRSLRKEYFKLLKDTVEFEQNVSALKDASLSLNYEEGGINCLNRVDMEDSHDVSDDKCNKNISLRF</sequence>